<proteinExistence type="predicted"/>
<accession>A0ABR8MXN7</accession>
<gene>
    <name evidence="1" type="ORF">H8B09_18305</name>
</gene>
<dbReference type="RefSeq" id="WP_191204998.1">
    <property type="nucleotide sequence ID" value="NZ_JACXZA010000004.1"/>
</dbReference>
<dbReference type="EMBL" id="JACXZA010000004">
    <property type="protein sequence ID" value="MBD3920724.1"/>
    <property type="molecule type" value="Genomic_DNA"/>
</dbReference>
<name>A0ABR8MXN7_9BACL</name>
<reference evidence="1 2" key="1">
    <citation type="submission" date="2020-09" db="EMBL/GenBank/DDBJ databases">
        <title>Paenibacillus sp. strain PR3 16S rRNA gene Genome sequencing and assembly.</title>
        <authorList>
            <person name="Kim J."/>
        </authorList>
    </citation>
    <scope>NUCLEOTIDE SEQUENCE [LARGE SCALE GENOMIC DNA]</scope>
    <source>
        <strain evidence="1 2">PR3</strain>
    </source>
</reference>
<organism evidence="1 2">
    <name type="scientific">Paenibacillus terricola</name>
    <dbReference type="NCBI Taxonomy" id="2763503"/>
    <lineage>
        <taxon>Bacteria</taxon>
        <taxon>Bacillati</taxon>
        <taxon>Bacillota</taxon>
        <taxon>Bacilli</taxon>
        <taxon>Bacillales</taxon>
        <taxon>Paenibacillaceae</taxon>
        <taxon>Paenibacillus</taxon>
    </lineage>
</organism>
<evidence type="ECO:0000313" key="1">
    <source>
        <dbReference type="EMBL" id="MBD3920724.1"/>
    </source>
</evidence>
<dbReference type="Proteomes" id="UP000609346">
    <property type="component" value="Unassembled WGS sequence"/>
</dbReference>
<sequence>MRIIVSEGIGEVKGRINGQIADYSYTKIELPIKFNRAAGDDIISTAADDKGTALI</sequence>
<evidence type="ECO:0000313" key="2">
    <source>
        <dbReference type="Proteomes" id="UP000609346"/>
    </source>
</evidence>
<keyword evidence="2" id="KW-1185">Reference proteome</keyword>
<protein>
    <submittedName>
        <fullName evidence="1">Uncharacterized protein</fullName>
    </submittedName>
</protein>
<comment type="caution">
    <text evidence="1">The sequence shown here is derived from an EMBL/GenBank/DDBJ whole genome shotgun (WGS) entry which is preliminary data.</text>
</comment>